<dbReference type="InterPro" id="IPR025724">
    <property type="entry name" value="GAG-pre-integrase_dom"/>
</dbReference>
<evidence type="ECO:0000313" key="3">
    <source>
        <dbReference type="EMBL" id="SPD12691.1"/>
    </source>
</evidence>
<reference evidence="3" key="1">
    <citation type="submission" date="2018-02" db="EMBL/GenBank/DDBJ databases">
        <authorList>
            <person name="Cohen D.B."/>
            <person name="Kent A.D."/>
        </authorList>
    </citation>
    <scope>NUCLEOTIDE SEQUENCE</scope>
</reference>
<dbReference type="InterPro" id="IPR012337">
    <property type="entry name" value="RNaseH-like_sf"/>
</dbReference>
<dbReference type="GO" id="GO:0003676">
    <property type="term" value="F:nucleic acid binding"/>
    <property type="evidence" value="ECO:0007669"/>
    <property type="project" value="InterPro"/>
</dbReference>
<dbReference type="PANTHER" id="PTHR11439:SF461">
    <property type="entry name" value="OS10G0432200 PROTEIN"/>
    <property type="match status" value="1"/>
</dbReference>
<dbReference type="InterPro" id="IPR043502">
    <property type="entry name" value="DNA/RNA_pol_sf"/>
</dbReference>
<dbReference type="InterPro" id="IPR013103">
    <property type="entry name" value="RVT_2"/>
</dbReference>
<dbReference type="PANTHER" id="PTHR11439">
    <property type="entry name" value="GAG-POL-RELATED RETROTRANSPOSON"/>
    <property type="match status" value="1"/>
</dbReference>
<feature type="region of interest" description="Disordered" evidence="1">
    <location>
        <begin position="365"/>
        <end position="393"/>
    </location>
</feature>
<dbReference type="InterPro" id="IPR001584">
    <property type="entry name" value="Integrase_cat-core"/>
</dbReference>
<protein>
    <recommendedName>
        <fullName evidence="2">Integrase catalytic domain-containing protein</fullName>
    </recommendedName>
</protein>
<proteinExistence type="predicted"/>
<dbReference type="Pfam" id="PF13976">
    <property type="entry name" value="gag_pre-integrs"/>
    <property type="match status" value="1"/>
</dbReference>
<evidence type="ECO:0000259" key="2">
    <source>
        <dbReference type="PROSITE" id="PS50994"/>
    </source>
</evidence>
<dbReference type="SUPFAM" id="SSF56672">
    <property type="entry name" value="DNA/RNA polymerases"/>
    <property type="match status" value="1"/>
</dbReference>
<gene>
    <name evidence="3" type="ORF">FSB_LOCUS40573</name>
</gene>
<feature type="region of interest" description="Disordered" evidence="1">
    <location>
        <begin position="716"/>
        <end position="770"/>
    </location>
</feature>
<dbReference type="InterPro" id="IPR036397">
    <property type="entry name" value="RNaseH_sf"/>
</dbReference>
<dbReference type="EMBL" id="OIVN01003654">
    <property type="protein sequence ID" value="SPD12691.1"/>
    <property type="molecule type" value="Genomic_DNA"/>
</dbReference>
<organism evidence="3">
    <name type="scientific">Fagus sylvatica</name>
    <name type="common">Beechnut</name>
    <dbReference type="NCBI Taxonomy" id="28930"/>
    <lineage>
        <taxon>Eukaryota</taxon>
        <taxon>Viridiplantae</taxon>
        <taxon>Streptophyta</taxon>
        <taxon>Embryophyta</taxon>
        <taxon>Tracheophyta</taxon>
        <taxon>Spermatophyta</taxon>
        <taxon>Magnoliopsida</taxon>
        <taxon>eudicotyledons</taxon>
        <taxon>Gunneridae</taxon>
        <taxon>Pentapetalae</taxon>
        <taxon>rosids</taxon>
        <taxon>fabids</taxon>
        <taxon>Fagales</taxon>
        <taxon>Fagaceae</taxon>
        <taxon>Fagus</taxon>
    </lineage>
</organism>
<dbReference type="GO" id="GO:0015074">
    <property type="term" value="P:DNA integration"/>
    <property type="evidence" value="ECO:0007669"/>
    <property type="project" value="InterPro"/>
</dbReference>
<feature type="region of interest" description="Disordered" evidence="1">
    <location>
        <begin position="98"/>
        <end position="133"/>
    </location>
</feature>
<evidence type="ECO:0000256" key="1">
    <source>
        <dbReference type="SAM" id="MobiDB-lite"/>
    </source>
</evidence>
<dbReference type="Pfam" id="PF07727">
    <property type="entry name" value="RVT_2"/>
    <property type="match status" value="1"/>
</dbReference>
<dbReference type="SUPFAM" id="SSF53098">
    <property type="entry name" value="Ribonuclease H-like"/>
    <property type="match status" value="1"/>
</dbReference>
<sequence length="1281" mass="142389">MMENIDEIMLHGEQLIDAVIRSDIVAATLGRNSSHFLVAFTRQNPAFLRCYGFTVSSSRSQTLSPFLPSSESSSPSFCLTQTASLEISSRSVIATKIGRIQPRTRPHAPPEVSGSPATRARAPTRRPAPPRALTRSHAPHACFFAACHVSPSDVTLTSALVTSAPRMGSTSGHEITHPITVILDGPASYHAWSQNMTVFLKGRRLWRYVTGDIPKPVPRSDTDSGSSDGDSVAAAVVQVDDFEARLEEWESIQCRILSWFINTSVPAISSLLPRLETGQAAWSFLATRYNCTYDFALEFHIEVKLYQMRQESDIDLFAKYKDRRRFTQFMMGLREDFEPTRAALLSRSPLPSLDAAVKELISEENRRPHHHLSSSDVVLATPRPPSSSDRSRRFCTYCQKPGHDITECYRKKKDDKRKQHQSRGILPLPQAAASQCFIGICLNLVSSVYVSTFPLPFQSPQTPLVPSPIIYTADSSHMSVSHIGTISSPDLTIPDTYLVPKLSLNLLSVGQLCELGLDLHFSNHGVDVQDPLTGKLLGTGRKTGRLFELCNLQIPSHMVSSSVAATTTLSPDLWHSRLGHASLSRLQLLASQDNAQEYHDKSFLSILDSNGTLPHYSCPYTSQQNGRAERKLRHILDVVRTLLISASIPERFWGEAALTAVYTINRIPSPTTHKKSPFELLYDKIPDYSSLRSSSRQHFPFISSSMTPIFTDPSIDLYPDPVRDSTQPPSSSDVPSLVLSPAAGSPDSDPASSAPSESPTDIRRSTRVRAPPSHLSDYHCYFALATLHEPHTYREASTNPLWQQAMADELDALHKTHTWDMTTLPPGKSAVGCKWVYKIKTRADGSVERYKARLVARGFTQEYGIDYEETFAPVARLTSVRSLLAVAAVRHWPLFQMDVKNAFLNGDLLEEVYMQPPPGYPDSQNQVCRLRRALYGLKQAPRAWFAKFSSVVAQQGFTPSSYDSALFIRHTSTGITLILLYVDDMIITGDDTAGICDLQKFLSQQFEMKDLGTLSYFLGLEVTSSSDGYYLSQAKYASDLLSKAGLTDRPPLSDATLYRQLVGSLIYLTVTRPDLAYAVHLVSQFMSAPRSTHYAAVLRILRYIKGTLFHGLHFSAQSSLELRAYADADWAGDPTDRRSTTGYCFLLGSSLISWRSKKQSVVARSSTEAEYRALADATSELLWLRWLLADMGAPQTTSTPIHCDNRSAIHIAHNDVFHERTKHIEIDCHFIRHHLQQSALHLLSVSSEDQLADVFTKSHPPGRLRDLVSKLKMASSSPPCV</sequence>
<dbReference type="PROSITE" id="PS50994">
    <property type="entry name" value="INTEGRASE"/>
    <property type="match status" value="1"/>
</dbReference>
<dbReference type="Gene3D" id="3.30.420.10">
    <property type="entry name" value="Ribonuclease H-like superfamily/Ribonuclease H"/>
    <property type="match status" value="1"/>
</dbReference>
<feature type="domain" description="Integrase catalytic" evidence="2">
    <location>
        <begin position="593"/>
        <end position="685"/>
    </location>
</feature>
<accession>A0A2N9HLV2</accession>
<feature type="compositionally biased region" description="Low complexity" evidence="1">
    <location>
        <begin position="728"/>
        <end position="759"/>
    </location>
</feature>
<dbReference type="CDD" id="cd09272">
    <property type="entry name" value="RNase_HI_RT_Ty1"/>
    <property type="match status" value="1"/>
</dbReference>
<name>A0A2N9HLV2_FAGSY</name>